<evidence type="ECO:0000313" key="4">
    <source>
        <dbReference type="Proteomes" id="UP000307087"/>
    </source>
</evidence>
<gene>
    <name evidence="3" type="ORF">E9934_01800</name>
</gene>
<proteinExistence type="predicted"/>
<dbReference type="OrthoDB" id="3790335at2"/>
<accession>A0A4S8NT47</accession>
<feature type="chain" id="PRO_5020255180" evidence="2">
    <location>
        <begin position="29"/>
        <end position="242"/>
    </location>
</feature>
<evidence type="ECO:0000256" key="1">
    <source>
        <dbReference type="SAM" id="MobiDB-lite"/>
    </source>
</evidence>
<feature type="signal peptide" evidence="2">
    <location>
        <begin position="1"/>
        <end position="28"/>
    </location>
</feature>
<dbReference type="RefSeq" id="WP_136561103.1">
    <property type="nucleotide sequence ID" value="NZ_BAABLS010000002.1"/>
</dbReference>
<dbReference type="EMBL" id="STGW01000001">
    <property type="protein sequence ID" value="THV18389.1"/>
    <property type="molecule type" value="Genomic_DNA"/>
</dbReference>
<sequence>MHRAVIKILVVLALALGLGLTSASASSAAPAAAPAAKAGDCTNQASAVAVARRNYNRQVSQQRRAQRVHANAVRAERKATGRKAKRAAHTRVVRAKNRVAAERRDVRVSKNRVVRAKRNLSNCRNNGGPDTSPTSSPIQTLCDAGLPQTICDGLASLLPTGGTTANPLSLLCAQVPEAQALCNLISTGTAPDPQDLLEVIETVLDDLGLLDLISGLLNGLGLGSLLGGSELDDLLDLLGFLG</sequence>
<protein>
    <submittedName>
        <fullName evidence="3">Uncharacterized protein</fullName>
    </submittedName>
</protein>
<comment type="caution">
    <text evidence="3">The sequence shown here is derived from an EMBL/GenBank/DDBJ whole genome shotgun (WGS) entry which is preliminary data.</text>
</comment>
<dbReference type="Proteomes" id="UP000307087">
    <property type="component" value="Unassembled WGS sequence"/>
</dbReference>
<keyword evidence="2" id="KW-0732">Signal</keyword>
<keyword evidence="4" id="KW-1185">Reference proteome</keyword>
<feature type="region of interest" description="Disordered" evidence="1">
    <location>
        <begin position="55"/>
        <end position="91"/>
    </location>
</feature>
<dbReference type="AlphaFoldDB" id="A0A4S8NT47"/>
<evidence type="ECO:0000313" key="3">
    <source>
        <dbReference type="EMBL" id="THV18389.1"/>
    </source>
</evidence>
<feature type="compositionally biased region" description="Basic residues" evidence="1">
    <location>
        <begin position="80"/>
        <end position="91"/>
    </location>
</feature>
<name>A0A4S8NT47_9ACTN</name>
<organism evidence="3 4">
    <name type="scientific">Nocardioides caeni</name>
    <dbReference type="NCBI Taxonomy" id="574700"/>
    <lineage>
        <taxon>Bacteria</taxon>
        <taxon>Bacillati</taxon>
        <taxon>Actinomycetota</taxon>
        <taxon>Actinomycetes</taxon>
        <taxon>Propionibacteriales</taxon>
        <taxon>Nocardioidaceae</taxon>
        <taxon>Nocardioides</taxon>
    </lineage>
</organism>
<reference evidence="3 4" key="1">
    <citation type="journal article" date="2009" name="Int. J. Syst. Evol. Microbiol.">
        <title>Nocardioides caeni sp. nov., isolated from wastewater.</title>
        <authorList>
            <person name="Yoon J.H."/>
            <person name="Kang S.J."/>
            <person name="Park S."/>
            <person name="Kim W."/>
            <person name="Oh T.K."/>
        </authorList>
    </citation>
    <scope>NUCLEOTIDE SEQUENCE [LARGE SCALE GENOMIC DNA]</scope>
    <source>
        <strain evidence="3 4">DSM 23134</strain>
    </source>
</reference>
<evidence type="ECO:0000256" key="2">
    <source>
        <dbReference type="SAM" id="SignalP"/>
    </source>
</evidence>